<accession>A0A7I7U4B7</accession>
<evidence type="ECO:0000313" key="1">
    <source>
        <dbReference type="EMBL" id="BBY75733.1"/>
    </source>
</evidence>
<gene>
    <name evidence="1" type="ORF">MPRF_26320</name>
</gene>
<dbReference type="RefSeq" id="WP_163766536.1">
    <property type="nucleotide sequence ID" value="NZ_AP022598.1"/>
</dbReference>
<name>A0A7I7U4B7_MYCPF</name>
<dbReference type="AlphaFoldDB" id="A0A7I7U4B7"/>
<dbReference type="Proteomes" id="UP000466554">
    <property type="component" value="Chromosome"/>
</dbReference>
<proteinExistence type="predicted"/>
<sequence length="179" mass="19699">MSESESSDEQAPADSSIEFFESLQQGFDYYGAPDRLLQQLVDSANGGGMGTGIPLTLYLHGATIAGYLQSEQDFLRGIADVYREGWTNATADGELPEAADEYAKSVFENRADEADAEIEADSRAFDEHGTKTARWVIARQIQLKDVYYTVPGAASIRHPHARVRMDQVVGWTLGVTTWT</sequence>
<organism evidence="1 2">
    <name type="scientific">Mycolicibacterium parafortuitum</name>
    <name type="common">Mycobacterium parafortuitum</name>
    <dbReference type="NCBI Taxonomy" id="39692"/>
    <lineage>
        <taxon>Bacteria</taxon>
        <taxon>Bacillati</taxon>
        <taxon>Actinomycetota</taxon>
        <taxon>Actinomycetes</taxon>
        <taxon>Mycobacteriales</taxon>
        <taxon>Mycobacteriaceae</taxon>
        <taxon>Mycolicibacterium</taxon>
    </lineage>
</organism>
<evidence type="ECO:0000313" key="2">
    <source>
        <dbReference type="Proteomes" id="UP000466554"/>
    </source>
</evidence>
<dbReference type="EMBL" id="AP022598">
    <property type="protein sequence ID" value="BBY75733.1"/>
    <property type="molecule type" value="Genomic_DNA"/>
</dbReference>
<protein>
    <submittedName>
        <fullName evidence="1">Uncharacterized protein</fullName>
    </submittedName>
</protein>
<reference evidence="1 2" key="1">
    <citation type="journal article" date="2019" name="Emerg. Microbes Infect.">
        <title>Comprehensive subspecies identification of 175 nontuberculous mycobacteria species based on 7547 genomic profiles.</title>
        <authorList>
            <person name="Matsumoto Y."/>
            <person name="Kinjo T."/>
            <person name="Motooka D."/>
            <person name="Nabeya D."/>
            <person name="Jung N."/>
            <person name="Uechi K."/>
            <person name="Horii T."/>
            <person name="Iida T."/>
            <person name="Fujita J."/>
            <person name="Nakamura S."/>
        </authorList>
    </citation>
    <scope>NUCLEOTIDE SEQUENCE [LARGE SCALE GENOMIC DNA]</scope>
    <source>
        <strain evidence="1 2">JCM 6367</strain>
    </source>
</reference>